<dbReference type="OrthoDB" id="3248709at2759"/>
<keyword evidence="3" id="KW-1185">Reference proteome</keyword>
<evidence type="ECO:0000313" key="2">
    <source>
        <dbReference type="EMBL" id="PAV19309.1"/>
    </source>
</evidence>
<name>A0A286UIG5_9AGAM</name>
<feature type="compositionally biased region" description="Low complexity" evidence="1">
    <location>
        <begin position="176"/>
        <end position="198"/>
    </location>
</feature>
<comment type="caution">
    <text evidence="2">The sequence shown here is derived from an EMBL/GenBank/DDBJ whole genome shotgun (WGS) entry which is preliminary data.</text>
</comment>
<feature type="region of interest" description="Disordered" evidence="1">
    <location>
        <begin position="113"/>
        <end position="134"/>
    </location>
</feature>
<dbReference type="InParanoid" id="A0A286UIG5"/>
<organism evidence="2 3">
    <name type="scientific">Pyrrhoderma noxium</name>
    <dbReference type="NCBI Taxonomy" id="2282107"/>
    <lineage>
        <taxon>Eukaryota</taxon>
        <taxon>Fungi</taxon>
        <taxon>Dikarya</taxon>
        <taxon>Basidiomycota</taxon>
        <taxon>Agaricomycotina</taxon>
        <taxon>Agaricomycetes</taxon>
        <taxon>Hymenochaetales</taxon>
        <taxon>Hymenochaetaceae</taxon>
        <taxon>Pyrrhoderma</taxon>
    </lineage>
</organism>
<sequence>MSFSASESKTTTSQASKGSAISFIDWLKPRRSVAIARLRHNGFALAVALIFTQLAPVVPSPLSCLFMVLVDDRGLTKAEAWMCRIELALFSILSLNILQAYLGLRYPPPPCDPLETPAKKNQARNPPTPRPLSKVFTPITPFKNASLASSYANAPSPVSSPSRIINYKSPLFSSTSTSSPFQTSLNSSTHSTSSFMSSPLAYRARQSLSQSARPLSGSFLGKLETEDDDF</sequence>
<gene>
    <name evidence="2" type="ORF">PNOK_0424300</name>
</gene>
<proteinExistence type="predicted"/>
<dbReference type="Proteomes" id="UP000217199">
    <property type="component" value="Unassembled WGS sequence"/>
</dbReference>
<evidence type="ECO:0000256" key="1">
    <source>
        <dbReference type="SAM" id="MobiDB-lite"/>
    </source>
</evidence>
<evidence type="ECO:0000313" key="3">
    <source>
        <dbReference type="Proteomes" id="UP000217199"/>
    </source>
</evidence>
<reference evidence="2 3" key="1">
    <citation type="journal article" date="2017" name="Mol. Ecol.">
        <title>Comparative and population genomic landscape of Phellinus noxius: A hypervariable fungus causing root rot in trees.</title>
        <authorList>
            <person name="Chung C.L."/>
            <person name="Lee T.J."/>
            <person name="Akiba M."/>
            <person name="Lee H.H."/>
            <person name="Kuo T.H."/>
            <person name="Liu D."/>
            <person name="Ke H.M."/>
            <person name="Yokoi T."/>
            <person name="Roa M.B."/>
            <person name="Lu M.J."/>
            <person name="Chang Y.Y."/>
            <person name="Ann P.J."/>
            <person name="Tsai J.N."/>
            <person name="Chen C.Y."/>
            <person name="Tzean S.S."/>
            <person name="Ota Y."/>
            <person name="Hattori T."/>
            <person name="Sahashi N."/>
            <person name="Liou R.F."/>
            <person name="Kikuchi T."/>
            <person name="Tsai I.J."/>
        </authorList>
    </citation>
    <scope>NUCLEOTIDE SEQUENCE [LARGE SCALE GENOMIC DNA]</scope>
    <source>
        <strain evidence="2 3">FFPRI411160</strain>
    </source>
</reference>
<feature type="region of interest" description="Disordered" evidence="1">
    <location>
        <begin position="176"/>
        <end position="230"/>
    </location>
</feature>
<accession>A0A286UIG5</accession>
<dbReference type="EMBL" id="NBII01000004">
    <property type="protein sequence ID" value="PAV19309.1"/>
    <property type="molecule type" value="Genomic_DNA"/>
</dbReference>
<protein>
    <submittedName>
        <fullName evidence="2">Uncharacterized protein</fullName>
    </submittedName>
</protein>
<dbReference type="AlphaFoldDB" id="A0A286UIG5"/>